<evidence type="ECO:0000256" key="8">
    <source>
        <dbReference type="ARBA" id="ARBA00022842"/>
    </source>
</evidence>
<feature type="binding site" evidence="10">
    <location>
        <begin position="9"/>
        <end position="16"/>
    </location>
    <ligand>
        <name>ATP</name>
        <dbReference type="ChEBI" id="CHEBI:30616"/>
    </ligand>
</feature>
<evidence type="ECO:0000256" key="3">
    <source>
        <dbReference type="ARBA" id="ARBA00005842"/>
    </source>
</evidence>
<evidence type="ECO:0000256" key="1">
    <source>
        <dbReference type="ARBA" id="ARBA00001946"/>
    </source>
</evidence>
<comment type="cofactor">
    <cofactor evidence="1 10">
        <name>Mg(2+)</name>
        <dbReference type="ChEBI" id="CHEBI:18420"/>
    </cofactor>
</comment>
<dbReference type="RefSeq" id="WP_281092829.1">
    <property type="nucleotide sequence ID" value="NZ_JARYZI010000001.1"/>
</dbReference>
<feature type="site" description="Interaction with substrate tRNA" evidence="10">
    <location>
        <position position="123"/>
    </location>
</feature>
<reference evidence="14 15" key="1">
    <citation type="submission" date="2023-04" db="EMBL/GenBank/DDBJ databases">
        <title>Fusibacter bizertensis strain WBS, isolated from littoral bottom sediments of the Arctic seas - biochemical and genomic analysis.</title>
        <authorList>
            <person name="Brioukhanov A.L."/>
        </authorList>
    </citation>
    <scope>NUCLEOTIDE SEQUENCE [LARGE SCALE GENOMIC DNA]</scope>
    <source>
        <strain evidence="14 15">WBS</strain>
    </source>
</reference>
<keyword evidence="8 10" id="KW-0460">Magnesium</keyword>
<keyword evidence="4 10" id="KW-0808">Transferase</keyword>
<evidence type="ECO:0000313" key="15">
    <source>
        <dbReference type="Proteomes" id="UP001158045"/>
    </source>
</evidence>
<evidence type="ECO:0000256" key="12">
    <source>
        <dbReference type="RuleBase" id="RU003784"/>
    </source>
</evidence>
<comment type="subunit">
    <text evidence="10">Monomer.</text>
</comment>
<dbReference type="Pfam" id="PF01715">
    <property type="entry name" value="IPPT"/>
    <property type="match status" value="1"/>
</dbReference>
<dbReference type="InterPro" id="IPR039657">
    <property type="entry name" value="Dimethylallyltransferase"/>
</dbReference>
<keyword evidence="15" id="KW-1185">Reference proteome</keyword>
<keyword evidence="5 10" id="KW-0819">tRNA processing</keyword>
<dbReference type="InterPro" id="IPR027417">
    <property type="entry name" value="P-loop_NTPase"/>
</dbReference>
<evidence type="ECO:0000256" key="7">
    <source>
        <dbReference type="ARBA" id="ARBA00022840"/>
    </source>
</evidence>
<keyword evidence="7 10" id="KW-0067">ATP-binding</keyword>
<dbReference type="NCBIfam" id="TIGR00174">
    <property type="entry name" value="miaA"/>
    <property type="match status" value="1"/>
</dbReference>
<name>A0ABT6N9D4_9FIRM</name>
<proteinExistence type="inferred from homology"/>
<evidence type="ECO:0000313" key="14">
    <source>
        <dbReference type="EMBL" id="MDH8677031.1"/>
    </source>
</evidence>
<sequence>MNKIIIIAGPTAVGKTDLSLALAHTLQTEIISADSVQIYNGLDIGSAKPTLDEMAGIPHHLIDVVEPTEAFSVSDYVKLAKKEIRRLHEMGKIPVIVGGTGLYINGLLYEMDFGESCADAEFRAEMEALAQRCGAMAVYERLLSCDPVAAERIHPNNLKRVIRALEINHVTGKPMADFANAPTKTTDYEVILIGLTRGRDVLYERINKRVELMFSAGLLDEVKKLKNSGLDDSFQSMQGIGYKEVLSYLEGRINYEQMIDEIQQGSRHYAKRQFTWFKRYDDLKWIDLDITCTEDAVKEILSII</sequence>
<keyword evidence="6 10" id="KW-0547">Nucleotide-binding</keyword>
<dbReference type="GO" id="GO:0052381">
    <property type="term" value="F:tRNA dimethylallyltransferase activity"/>
    <property type="evidence" value="ECO:0007669"/>
    <property type="project" value="UniProtKB-EC"/>
</dbReference>
<evidence type="ECO:0000256" key="6">
    <source>
        <dbReference type="ARBA" id="ARBA00022741"/>
    </source>
</evidence>
<dbReference type="EMBL" id="JARYZI010000001">
    <property type="protein sequence ID" value="MDH8677031.1"/>
    <property type="molecule type" value="Genomic_DNA"/>
</dbReference>
<dbReference type="HAMAP" id="MF_00185">
    <property type="entry name" value="IPP_trans"/>
    <property type="match status" value="1"/>
</dbReference>
<dbReference type="PANTHER" id="PTHR11088:SF60">
    <property type="entry name" value="TRNA DIMETHYLALLYLTRANSFERASE"/>
    <property type="match status" value="1"/>
</dbReference>
<dbReference type="EC" id="2.5.1.75" evidence="10"/>
<accession>A0ABT6N9D4</accession>
<comment type="function">
    <text evidence="2 10 12">Catalyzes the transfer of a dimethylallyl group onto the adenine at position 37 in tRNAs that read codons beginning with uridine, leading to the formation of N6-(dimethylallyl)adenosine (i(6)A).</text>
</comment>
<dbReference type="Gene3D" id="1.10.20.140">
    <property type="match status" value="1"/>
</dbReference>
<dbReference type="Gene3D" id="3.40.50.300">
    <property type="entry name" value="P-loop containing nucleotide triphosphate hydrolases"/>
    <property type="match status" value="1"/>
</dbReference>
<comment type="catalytic activity">
    <reaction evidence="9 10 11">
        <text>adenosine(37) in tRNA + dimethylallyl diphosphate = N(6)-dimethylallyladenosine(37) in tRNA + diphosphate</text>
        <dbReference type="Rhea" id="RHEA:26482"/>
        <dbReference type="Rhea" id="RHEA-COMP:10162"/>
        <dbReference type="Rhea" id="RHEA-COMP:10375"/>
        <dbReference type="ChEBI" id="CHEBI:33019"/>
        <dbReference type="ChEBI" id="CHEBI:57623"/>
        <dbReference type="ChEBI" id="CHEBI:74411"/>
        <dbReference type="ChEBI" id="CHEBI:74415"/>
        <dbReference type="EC" id="2.5.1.75"/>
    </reaction>
</comment>
<comment type="similarity">
    <text evidence="3 10 13">Belongs to the IPP transferase family.</text>
</comment>
<feature type="region of interest" description="Interaction with substrate tRNA" evidence="10">
    <location>
        <begin position="34"/>
        <end position="37"/>
    </location>
</feature>
<evidence type="ECO:0000256" key="10">
    <source>
        <dbReference type="HAMAP-Rule" id="MF_00185"/>
    </source>
</evidence>
<evidence type="ECO:0000256" key="9">
    <source>
        <dbReference type="ARBA" id="ARBA00049563"/>
    </source>
</evidence>
<dbReference type="PANTHER" id="PTHR11088">
    <property type="entry name" value="TRNA DIMETHYLALLYLTRANSFERASE"/>
    <property type="match status" value="1"/>
</dbReference>
<evidence type="ECO:0000256" key="5">
    <source>
        <dbReference type="ARBA" id="ARBA00022694"/>
    </source>
</evidence>
<protein>
    <recommendedName>
        <fullName evidence="10">tRNA dimethylallyltransferase</fullName>
        <ecNumber evidence="10">2.5.1.75</ecNumber>
    </recommendedName>
    <alternativeName>
        <fullName evidence="10">Dimethylallyl diphosphate:tRNA dimethylallyltransferase</fullName>
        <shortName evidence="10">DMAPP:tRNA dimethylallyltransferase</shortName>
        <shortName evidence="10">DMATase</shortName>
    </alternativeName>
    <alternativeName>
        <fullName evidence="10">Isopentenyl-diphosphate:tRNA isopentenyltransferase</fullName>
        <shortName evidence="10">IPP transferase</shortName>
        <shortName evidence="10">IPPT</shortName>
        <shortName evidence="10">IPTase</shortName>
    </alternativeName>
</protein>
<evidence type="ECO:0000256" key="4">
    <source>
        <dbReference type="ARBA" id="ARBA00022679"/>
    </source>
</evidence>
<feature type="site" description="Interaction with substrate tRNA" evidence="10">
    <location>
        <position position="100"/>
    </location>
</feature>
<evidence type="ECO:0000256" key="2">
    <source>
        <dbReference type="ARBA" id="ARBA00003213"/>
    </source>
</evidence>
<organism evidence="14 15">
    <name type="scientific">Fusibacter bizertensis</name>
    <dbReference type="NCBI Taxonomy" id="1488331"/>
    <lineage>
        <taxon>Bacteria</taxon>
        <taxon>Bacillati</taxon>
        <taxon>Bacillota</taxon>
        <taxon>Clostridia</taxon>
        <taxon>Eubacteriales</taxon>
        <taxon>Eubacteriales Family XII. Incertae Sedis</taxon>
        <taxon>Fusibacter</taxon>
    </lineage>
</organism>
<comment type="caution">
    <text evidence="10">Lacks conserved residue(s) required for the propagation of feature annotation.</text>
</comment>
<gene>
    <name evidence="10 14" type="primary">miaA</name>
    <name evidence="14" type="ORF">QE109_02665</name>
</gene>
<dbReference type="SUPFAM" id="SSF52540">
    <property type="entry name" value="P-loop containing nucleoside triphosphate hydrolases"/>
    <property type="match status" value="2"/>
</dbReference>
<dbReference type="Proteomes" id="UP001158045">
    <property type="component" value="Unassembled WGS sequence"/>
</dbReference>
<comment type="caution">
    <text evidence="14">The sequence shown here is derived from an EMBL/GenBank/DDBJ whole genome shotgun (WGS) entry which is preliminary data.</text>
</comment>
<evidence type="ECO:0000256" key="13">
    <source>
        <dbReference type="RuleBase" id="RU003785"/>
    </source>
</evidence>
<dbReference type="InterPro" id="IPR018022">
    <property type="entry name" value="IPT"/>
</dbReference>
<evidence type="ECO:0000256" key="11">
    <source>
        <dbReference type="RuleBase" id="RU003783"/>
    </source>
</evidence>
<feature type="binding site" evidence="10">
    <location>
        <begin position="11"/>
        <end position="16"/>
    </location>
    <ligand>
        <name>substrate</name>
    </ligand>
</feature>